<reference evidence="2" key="1">
    <citation type="submission" date="2009-11" db="EMBL/GenBank/DDBJ databases">
        <authorList>
            <consortium name="US DOE Joint Genome Institute (JGI-PGF)"/>
            <person name="Ottilar R."/>
            <person name="Schmutz J."/>
            <person name="Salamov A."/>
            <person name="Cheng J.F."/>
            <person name="Lucas S."/>
            <person name="Pitluck S."/>
            <person name="Gundlach H."/>
            <person name="Guo Y."/>
            <person name="Haberer G."/>
            <person name="Nasrallah J."/>
            <person name="Mayer K.F.X."/>
            <person name="van de Peer Y."/>
            <person name="Weigel D."/>
            <person name="Grigoriev I.V."/>
        </authorList>
    </citation>
    <scope>NUCLEOTIDE SEQUENCE</scope>
    <source>
        <strain evidence="2">Nigerian</strain>
    </source>
</reference>
<proteinExistence type="predicted"/>
<dbReference type="Bgee" id="ENSXETG00000038540">
    <property type="expression patterns" value="Expressed in testis and 13 other cell types or tissues"/>
</dbReference>
<dbReference type="InterPro" id="IPR029375">
    <property type="entry name" value="CFAP141"/>
</dbReference>
<reference evidence="3" key="4">
    <citation type="submission" date="2020-05" db="UniProtKB">
        <authorList>
            <consortium name="Ensembl"/>
        </authorList>
    </citation>
    <scope>IDENTIFICATION</scope>
</reference>
<dbReference type="PANTHER" id="PTHR35818">
    <property type="entry name" value="C1ORF189"/>
    <property type="match status" value="1"/>
</dbReference>
<dbReference type="Ensembl" id="ENSXETT00000102298">
    <property type="protein sequence ID" value="ENSXETP00000093306"/>
    <property type="gene ID" value="ENSXETG00000038540"/>
</dbReference>
<organism evidence="2">
    <name type="scientific">Xenopus tropicalis</name>
    <name type="common">Western clawed frog</name>
    <name type="synonym">Silurana tropicalis</name>
    <dbReference type="NCBI Taxonomy" id="8364"/>
    <lineage>
        <taxon>Eukaryota</taxon>
        <taxon>Metazoa</taxon>
        <taxon>Chordata</taxon>
        <taxon>Craniata</taxon>
        <taxon>Vertebrata</taxon>
        <taxon>Euteleostomi</taxon>
        <taxon>Amphibia</taxon>
        <taxon>Batrachia</taxon>
        <taxon>Anura</taxon>
        <taxon>Pipoidea</taxon>
        <taxon>Pipidae</taxon>
        <taxon>Xenopodinae</taxon>
        <taxon>Xenopus</taxon>
        <taxon>Silurana</taxon>
    </lineage>
</organism>
<feature type="region of interest" description="Disordered" evidence="1">
    <location>
        <begin position="1"/>
        <end position="20"/>
    </location>
</feature>
<dbReference type="InParanoid" id="A0A7D9NKH1"/>
<evidence type="ECO:0000313" key="3">
    <source>
        <dbReference type="Ensembl" id="ENSXETP00000093306"/>
    </source>
</evidence>
<gene>
    <name evidence="2" type="ORF">XENTR_v90028831mg</name>
</gene>
<evidence type="ECO:0000313" key="2">
    <source>
        <dbReference type="EMBL" id="OCA13909.1"/>
    </source>
</evidence>
<dbReference type="Pfam" id="PF15104">
    <property type="entry name" value="CFAP141"/>
    <property type="match status" value="1"/>
</dbReference>
<name>A0A7D9NKH1_XENTR</name>
<evidence type="ECO:0000256" key="1">
    <source>
        <dbReference type="SAM" id="MobiDB-lite"/>
    </source>
</evidence>
<protein>
    <submittedName>
        <fullName evidence="2 3">Uncharacterized protein</fullName>
    </submittedName>
</protein>
<reference evidence="2" key="3">
    <citation type="submission" date="2016-05" db="EMBL/GenBank/DDBJ databases">
        <title>WGS assembly of Xenopus tropicalis.</title>
        <authorList>
            <person name="Sessions A."/>
            <person name="Jenkins J."/>
            <person name="Mitros T."/>
            <person name="Lyons J.T."/>
            <person name="Dichmann D.S."/>
            <person name="Robert J."/>
            <person name="Harland R.M."/>
            <person name="Rokhsar D.S."/>
        </authorList>
    </citation>
    <scope>NUCLEOTIDE SEQUENCE</scope>
    <source>
        <strain evidence="2">Nigerian</strain>
    </source>
</reference>
<dbReference type="EMBL" id="KV463443">
    <property type="protein sequence ID" value="OCA13909.1"/>
    <property type="molecule type" value="Genomic_DNA"/>
</dbReference>
<sequence length="70" mass="8399">MSEWKEDSQGIMASHTERNRRAVRAQEMELMRKELLMVRRAALYSLLQGEQQQHKEELNHQGKTIYTQRI</sequence>
<accession>A0A7D9NKH1</accession>
<reference evidence="2 3" key="2">
    <citation type="journal article" date="2010" name="Science">
        <title>The genome of the Western clawed frog Xenopus tropicalis.</title>
        <authorList>
            <person name="Hellsten U."/>
            <person name="Harland R.M."/>
            <person name="Gilchrist M.J."/>
            <person name="Hendrix D."/>
            <person name="Jurka J."/>
            <person name="Kapitonov V."/>
            <person name="Ovcharenko I."/>
            <person name="Putnam N.H."/>
            <person name="Shu S."/>
            <person name="Taher L."/>
            <person name="Blitz I.L."/>
            <person name="Blumberg B."/>
            <person name="Dichmann D.S."/>
            <person name="Dubchak I."/>
            <person name="Amaya E."/>
            <person name="Detter J.C."/>
            <person name="Fletcher R."/>
            <person name="Gerhard D.S."/>
            <person name="Goodstein D."/>
            <person name="Graves T."/>
            <person name="Grigoriev I.V."/>
            <person name="Grimwood J."/>
            <person name="Kawashima T."/>
            <person name="Lindquist E."/>
            <person name="Lucas S.M."/>
            <person name="Mead P.E."/>
            <person name="Mitros T."/>
            <person name="Ogino H."/>
            <person name="Ohta Y."/>
            <person name="Poliakov A.V."/>
            <person name="Pollet N."/>
            <person name="Robert J."/>
            <person name="Salamov A."/>
            <person name="Sater A.K."/>
            <person name="Schmutz J."/>
            <person name="Terry A."/>
            <person name="Vize P.D."/>
            <person name="Warren W.C."/>
            <person name="Wells D."/>
            <person name="Wills A."/>
            <person name="Wilson R.K."/>
            <person name="Zimmerman L.B."/>
            <person name="Zorn A.M."/>
            <person name="Grainger R."/>
            <person name="Grammer T."/>
            <person name="Khokha M.K."/>
            <person name="Richardson P.M."/>
            <person name="Rokhsar D.S."/>
        </authorList>
    </citation>
    <scope>NUCLEOTIDE SEQUENCE [LARGE SCALE GENOMIC DNA]</scope>
    <source>
        <strain evidence="2 3">Nigerian</strain>
    </source>
</reference>
<dbReference type="PANTHER" id="PTHR35818:SF1">
    <property type="entry name" value="CILIA- AND FLAGELLA-ASSOCIATED PROTEIN 141"/>
    <property type="match status" value="1"/>
</dbReference>
<dbReference type="AlphaFoldDB" id="A0A7D9NKH1"/>